<evidence type="ECO:0000313" key="2">
    <source>
        <dbReference type="Proteomes" id="UP001500021"/>
    </source>
</evidence>
<reference evidence="1 2" key="1">
    <citation type="journal article" date="2019" name="Int. J. Syst. Evol. Microbiol.">
        <title>The Global Catalogue of Microorganisms (GCM) 10K type strain sequencing project: providing services to taxonomists for standard genome sequencing and annotation.</title>
        <authorList>
            <consortium name="The Broad Institute Genomics Platform"/>
            <consortium name="The Broad Institute Genome Sequencing Center for Infectious Disease"/>
            <person name="Wu L."/>
            <person name="Ma J."/>
        </authorList>
    </citation>
    <scope>NUCLEOTIDE SEQUENCE [LARGE SCALE GENOMIC DNA]</scope>
    <source>
        <strain evidence="1 2">JCM 15608</strain>
    </source>
</reference>
<protein>
    <submittedName>
        <fullName evidence="1">Uncharacterized protein</fullName>
    </submittedName>
</protein>
<name>A0ABN1L4L6_9GAMM</name>
<dbReference type="EMBL" id="BAAAFA010000002">
    <property type="protein sequence ID" value="GAA0813752.1"/>
    <property type="molecule type" value="Genomic_DNA"/>
</dbReference>
<keyword evidence="2" id="KW-1185">Reference proteome</keyword>
<dbReference type="Proteomes" id="UP001500021">
    <property type="component" value="Unassembled WGS sequence"/>
</dbReference>
<gene>
    <name evidence="1" type="ORF">GCM10009111_09640</name>
</gene>
<evidence type="ECO:0000313" key="1">
    <source>
        <dbReference type="EMBL" id="GAA0813752.1"/>
    </source>
</evidence>
<sequence>MNLASKIILIITVLIAGFLAPDAINYTQQYLNQPTEKLSIEQYCMLSSQPCTQNSVKMTLNKDVIKPLVTSQITVQWQHSEAETLQLTMQGLEGELGTVKYLLKRVSDNKFQGNITLPVCTLDEMTWLGQLTDGKTTVYPALKMKG</sequence>
<comment type="caution">
    <text evidence="1">The sequence shown here is derived from an EMBL/GenBank/DDBJ whole genome shotgun (WGS) entry which is preliminary data.</text>
</comment>
<dbReference type="RefSeq" id="WP_343815619.1">
    <property type="nucleotide sequence ID" value="NZ_BAAAFA010000002.1"/>
</dbReference>
<organism evidence="1 2">
    <name type="scientific">Colwellia asteriadis</name>
    <dbReference type="NCBI Taxonomy" id="517723"/>
    <lineage>
        <taxon>Bacteria</taxon>
        <taxon>Pseudomonadati</taxon>
        <taxon>Pseudomonadota</taxon>
        <taxon>Gammaproteobacteria</taxon>
        <taxon>Alteromonadales</taxon>
        <taxon>Colwelliaceae</taxon>
        <taxon>Colwellia</taxon>
    </lineage>
</organism>
<proteinExistence type="predicted"/>
<accession>A0ABN1L4L6</accession>